<gene>
    <name evidence="1" type="ORF">S06H3_50136</name>
</gene>
<organism evidence="1">
    <name type="scientific">marine sediment metagenome</name>
    <dbReference type="NCBI Taxonomy" id="412755"/>
    <lineage>
        <taxon>unclassified sequences</taxon>
        <taxon>metagenomes</taxon>
        <taxon>ecological metagenomes</taxon>
    </lineage>
</organism>
<evidence type="ECO:0000313" key="1">
    <source>
        <dbReference type="EMBL" id="GAI40765.1"/>
    </source>
</evidence>
<protein>
    <submittedName>
        <fullName evidence="1">Uncharacterized protein</fullName>
    </submittedName>
</protein>
<sequence length="81" mass="9304">MTEAEIIAKYKALHDTLSERYYGGTRDLSKEQFDAQHGKIWSDLEAELIAAGYRQPPEPVRDLPTEIDDLDRRIKDLEAEA</sequence>
<reference evidence="1" key="1">
    <citation type="journal article" date="2014" name="Front. Microbiol.">
        <title>High frequency of phylogenetically diverse reductive dehalogenase-homologous genes in deep subseafloor sedimentary metagenomes.</title>
        <authorList>
            <person name="Kawai M."/>
            <person name="Futagami T."/>
            <person name="Toyoda A."/>
            <person name="Takaki Y."/>
            <person name="Nishi S."/>
            <person name="Hori S."/>
            <person name="Arai W."/>
            <person name="Tsubouchi T."/>
            <person name="Morono Y."/>
            <person name="Uchiyama I."/>
            <person name="Ito T."/>
            <person name="Fujiyama A."/>
            <person name="Inagaki F."/>
            <person name="Takami H."/>
        </authorList>
    </citation>
    <scope>NUCLEOTIDE SEQUENCE</scope>
    <source>
        <strain evidence="1">Expedition CK06-06</strain>
    </source>
</reference>
<accession>X1PNZ7</accession>
<dbReference type="AlphaFoldDB" id="X1PNZ7"/>
<proteinExistence type="predicted"/>
<dbReference type="EMBL" id="BARV01031712">
    <property type="protein sequence ID" value="GAI40765.1"/>
    <property type="molecule type" value="Genomic_DNA"/>
</dbReference>
<name>X1PNZ7_9ZZZZ</name>
<comment type="caution">
    <text evidence="1">The sequence shown here is derived from an EMBL/GenBank/DDBJ whole genome shotgun (WGS) entry which is preliminary data.</text>
</comment>